<name>A0A0W8I6G7_KOCRO</name>
<protein>
    <submittedName>
        <fullName evidence="2">Uncharacterized protein</fullName>
    </submittedName>
</protein>
<sequence length="109" mass="11251">MSGDEQIISQAEELGRMLASSGSFANVAKAIARGFADAQTGEAQRRAHLALLGAEALVRGSQTARGWVVQDARDVGLSWSTVGGALEISKQGAQQRYGTASGPDPSPVP</sequence>
<feature type="region of interest" description="Disordered" evidence="1">
    <location>
        <begin position="90"/>
        <end position="109"/>
    </location>
</feature>
<proteinExistence type="predicted"/>
<comment type="caution">
    <text evidence="2">The sequence shown here is derived from an EMBL/GenBank/DDBJ whole genome shotgun (WGS) entry which is preliminary data.</text>
</comment>
<evidence type="ECO:0000313" key="2">
    <source>
        <dbReference type="EMBL" id="KUG53858.1"/>
    </source>
</evidence>
<evidence type="ECO:0000313" key="3">
    <source>
        <dbReference type="Proteomes" id="UP000053512"/>
    </source>
</evidence>
<evidence type="ECO:0000256" key="1">
    <source>
        <dbReference type="SAM" id="MobiDB-lite"/>
    </source>
</evidence>
<reference evidence="3" key="1">
    <citation type="submission" date="2015-12" db="EMBL/GenBank/DDBJ databases">
        <authorList>
            <person name="Nair G.R."/>
            <person name="Kaur G."/>
            <person name="Mayilraj S."/>
        </authorList>
    </citation>
    <scope>NUCLEOTIDE SEQUENCE [LARGE SCALE GENOMIC DNA]</scope>
    <source>
        <strain evidence="3">CD08_4</strain>
    </source>
</reference>
<dbReference type="OrthoDB" id="3579809at2"/>
<dbReference type="EMBL" id="LQBK01000037">
    <property type="protein sequence ID" value="KUG53858.1"/>
    <property type="molecule type" value="Genomic_DNA"/>
</dbReference>
<dbReference type="RefSeq" id="WP_058874879.1">
    <property type="nucleotide sequence ID" value="NZ_LQBK01000037.1"/>
</dbReference>
<accession>A0A0W8I6G7</accession>
<gene>
    <name evidence="2" type="ORF">AVL61_15105</name>
</gene>
<dbReference type="Proteomes" id="UP000053512">
    <property type="component" value="Unassembled WGS sequence"/>
</dbReference>
<dbReference type="AlphaFoldDB" id="A0A0W8I6G7"/>
<organism evidence="2 3">
    <name type="scientific">Kocuria rosea subsp. polaris</name>
    <dbReference type="NCBI Taxonomy" id="136273"/>
    <lineage>
        <taxon>Bacteria</taxon>
        <taxon>Bacillati</taxon>
        <taxon>Actinomycetota</taxon>
        <taxon>Actinomycetes</taxon>
        <taxon>Micrococcales</taxon>
        <taxon>Micrococcaceae</taxon>
        <taxon>Kocuria</taxon>
    </lineage>
</organism>